<comment type="caution">
    <text evidence="1">The sequence shown here is derived from an EMBL/GenBank/DDBJ whole genome shotgun (WGS) entry which is preliminary data.</text>
</comment>
<evidence type="ECO:0008006" key="3">
    <source>
        <dbReference type="Google" id="ProtNLM"/>
    </source>
</evidence>
<dbReference type="Proteomes" id="UP000714915">
    <property type="component" value="Unassembled WGS sequence"/>
</dbReference>
<dbReference type="EMBL" id="JAGQLF010000050">
    <property type="protein sequence ID" value="MCA9387120.1"/>
    <property type="molecule type" value="Genomic_DNA"/>
</dbReference>
<reference evidence="1" key="1">
    <citation type="submission" date="2020-04" db="EMBL/GenBank/DDBJ databases">
        <authorList>
            <person name="Zhang T."/>
        </authorList>
    </citation>
    <scope>NUCLEOTIDE SEQUENCE</scope>
    <source>
        <strain evidence="1">HKST-UBA09</strain>
    </source>
</reference>
<gene>
    <name evidence="1" type="ORF">KC669_03740</name>
</gene>
<reference evidence="1" key="2">
    <citation type="journal article" date="2021" name="Microbiome">
        <title>Successional dynamics and alternative stable states in a saline activated sludge microbial community over 9 years.</title>
        <authorList>
            <person name="Wang Y."/>
            <person name="Ye J."/>
            <person name="Ju F."/>
            <person name="Liu L."/>
            <person name="Boyd J.A."/>
            <person name="Deng Y."/>
            <person name="Parks D.H."/>
            <person name="Jiang X."/>
            <person name="Yin X."/>
            <person name="Woodcroft B.J."/>
            <person name="Tyson G.W."/>
            <person name="Hugenholtz P."/>
            <person name="Polz M.F."/>
            <person name="Zhang T."/>
        </authorList>
    </citation>
    <scope>NUCLEOTIDE SEQUENCE</scope>
    <source>
        <strain evidence="1">HKST-UBA09</strain>
    </source>
</reference>
<sequence length="198" mass="23442">MALEREIRGFINSKSDFEFFIKTFQSQDYKYKFVQRLSIVAGDYLQRDLETRLRISNGKITLVQKKGDIGATSRDEIEMELDLNAEQFQELALMINNLSLKISDSYCFLARHDNHIFKSNNMEIKLFKQYAKGEFYGYEVEINDISENELEKTVKDLGFEIDKNFDEDSIVRHRNSEINYPLGEIKEKELLDIIRLYY</sequence>
<protein>
    <recommendedName>
        <fullName evidence="3">CYTH domain-containing protein</fullName>
    </recommendedName>
</protein>
<evidence type="ECO:0000313" key="1">
    <source>
        <dbReference type="EMBL" id="MCA9387120.1"/>
    </source>
</evidence>
<organism evidence="1 2">
    <name type="scientific">Candidatus Dojkabacteria bacterium</name>
    <dbReference type="NCBI Taxonomy" id="2099670"/>
    <lineage>
        <taxon>Bacteria</taxon>
        <taxon>Candidatus Dojkabacteria</taxon>
    </lineage>
</organism>
<dbReference type="AlphaFoldDB" id="A0A955LBG8"/>
<dbReference type="Gene3D" id="2.40.320.10">
    <property type="entry name" value="Hypothetical Protein Pfu-838710-001"/>
    <property type="match status" value="1"/>
</dbReference>
<evidence type="ECO:0000313" key="2">
    <source>
        <dbReference type="Proteomes" id="UP000714915"/>
    </source>
</evidence>
<name>A0A955LBG8_9BACT</name>
<accession>A0A955LBG8</accession>
<proteinExistence type="predicted"/>